<organism evidence="2 3">
    <name type="scientific">Anaerotruncus colihominis</name>
    <dbReference type="NCBI Taxonomy" id="169435"/>
    <lineage>
        <taxon>Bacteria</taxon>
        <taxon>Bacillati</taxon>
        <taxon>Bacillota</taxon>
        <taxon>Clostridia</taxon>
        <taxon>Eubacteriales</taxon>
        <taxon>Oscillospiraceae</taxon>
        <taxon>Anaerotruncus</taxon>
    </lineage>
</organism>
<dbReference type="Proteomes" id="UP000446348">
    <property type="component" value="Unassembled WGS sequence"/>
</dbReference>
<dbReference type="InterPro" id="IPR010982">
    <property type="entry name" value="Lambda_DNA-bd_dom_sf"/>
</dbReference>
<dbReference type="PROSITE" id="PS50943">
    <property type="entry name" value="HTH_CROC1"/>
    <property type="match status" value="1"/>
</dbReference>
<gene>
    <name evidence="2" type="ORF">D3Z39_16635</name>
</gene>
<dbReference type="AlphaFoldDB" id="A0A845RNR6"/>
<dbReference type="OrthoDB" id="1862029at2"/>
<dbReference type="SUPFAM" id="SSF47413">
    <property type="entry name" value="lambda repressor-like DNA-binding domains"/>
    <property type="match status" value="1"/>
</dbReference>
<dbReference type="RefSeq" id="WP_160211102.1">
    <property type="nucleotide sequence ID" value="NZ_QXWZ01000064.1"/>
</dbReference>
<dbReference type="Pfam" id="PF01381">
    <property type="entry name" value="HTH_3"/>
    <property type="match status" value="1"/>
</dbReference>
<dbReference type="SMART" id="SM00530">
    <property type="entry name" value="HTH_XRE"/>
    <property type="match status" value="1"/>
</dbReference>
<dbReference type="EMBL" id="QXWZ01000064">
    <property type="protein sequence ID" value="NBI80445.1"/>
    <property type="molecule type" value="Genomic_DNA"/>
</dbReference>
<evidence type="ECO:0000259" key="1">
    <source>
        <dbReference type="PROSITE" id="PS50943"/>
    </source>
</evidence>
<evidence type="ECO:0000313" key="3">
    <source>
        <dbReference type="Proteomes" id="UP000446348"/>
    </source>
</evidence>
<evidence type="ECO:0000313" key="2">
    <source>
        <dbReference type="EMBL" id="NBI80445.1"/>
    </source>
</evidence>
<accession>A0A845RNR6</accession>
<sequence length="72" mass="7886">MYLIPKVAEIRERRLAANLSQHGLSLKAGLGGQAINRIERGETVTVHPLRAREIAKALHCVVEDIFIDAKGA</sequence>
<reference evidence="2 3" key="1">
    <citation type="submission" date="2018-08" db="EMBL/GenBank/DDBJ databases">
        <title>Murine metabolic-syndrome-specific gut microbial biobank.</title>
        <authorList>
            <person name="Liu C."/>
        </authorList>
    </citation>
    <scope>NUCLEOTIDE SEQUENCE [LARGE SCALE GENOMIC DNA]</scope>
    <source>
        <strain evidence="2 3">X69</strain>
    </source>
</reference>
<comment type="caution">
    <text evidence="2">The sequence shown here is derived from an EMBL/GenBank/DDBJ whole genome shotgun (WGS) entry which is preliminary data.</text>
</comment>
<proteinExistence type="predicted"/>
<dbReference type="Gene3D" id="1.10.260.40">
    <property type="entry name" value="lambda repressor-like DNA-binding domains"/>
    <property type="match status" value="1"/>
</dbReference>
<dbReference type="GO" id="GO:0003677">
    <property type="term" value="F:DNA binding"/>
    <property type="evidence" value="ECO:0007669"/>
    <property type="project" value="InterPro"/>
</dbReference>
<name>A0A845RNR6_9FIRM</name>
<protein>
    <submittedName>
        <fullName evidence="2">XRE family transcriptional regulator</fullName>
    </submittedName>
</protein>
<dbReference type="InterPro" id="IPR001387">
    <property type="entry name" value="Cro/C1-type_HTH"/>
</dbReference>
<feature type="domain" description="HTH cro/C1-type" evidence="1">
    <location>
        <begin position="10"/>
        <end position="65"/>
    </location>
</feature>
<dbReference type="CDD" id="cd00093">
    <property type="entry name" value="HTH_XRE"/>
    <property type="match status" value="1"/>
</dbReference>